<dbReference type="Proteomes" id="UP000051048">
    <property type="component" value="Unassembled WGS sequence"/>
</dbReference>
<organism evidence="1 2">
    <name type="scientific">Ligilactobacillus equi DSM 15833 = JCM 10991</name>
    <dbReference type="NCBI Taxonomy" id="1423740"/>
    <lineage>
        <taxon>Bacteria</taxon>
        <taxon>Bacillati</taxon>
        <taxon>Bacillota</taxon>
        <taxon>Bacilli</taxon>
        <taxon>Lactobacillales</taxon>
        <taxon>Lactobacillaceae</taxon>
        <taxon>Ligilactobacillus</taxon>
    </lineage>
</organism>
<dbReference type="AlphaFoldDB" id="A0A0R1T643"/>
<evidence type="ECO:0000313" key="1">
    <source>
        <dbReference type="EMBL" id="KRL76649.1"/>
    </source>
</evidence>
<gene>
    <name evidence="1" type="ORF">FC36_GL001892</name>
</gene>
<proteinExistence type="predicted"/>
<evidence type="ECO:0000313" key="2">
    <source>
        <dbReference type="Proteomes" id="UP000051048"/>
    </source>
</evidence>
<dbReference type="EMBL" id="AZFH01000198">
    <property type="protein sequence ID" value="KRL76649.1"/>
    <property type="molecule type" value="Genomic_DNA"/>
</dbReference>
<accession>A0A0R1T643</accession>
<protein>
    <submittedName>
        <fullName evidence="1">Uncharacterized protein</fullName>
    </submittedName>
</protein>
<name>A0A0R1T643_9LACO</name>
<sequence>MIPGDIGLYGEIGGVPRVYGGDPKAGSCKVRINSVFPVCTGVILKLKPHITKTDCVPRVYGGDPVGYR</sequence>
<dbReference type="PATRIC" id="fig|1423740.3.peg.2052"/>
<reference evidence="1 2" key="1">
    <citation type="journal article" date="2015" name="Genome Announc.">
        <title>Expanding the biotechnology potential of lactobacilli through comparative genomics of 213 strains and associated genera.</title>
        <authorList>
            <person name="Sun Z."/>
            <person name="Harris H.M."/>
            <person name="McCann A."/>
            <person name="Guo C."/>
            <person name="Argimon S."/>
            <person name="Zhang W."/>
            <person name="Yang X."/>
            <person name="Jeffery I.B."/>
            <person name="Cooney J.C."/>
            <person name="Kagawa T.F."/>
            <person name="Liu W."/>
            <person name="Song Y."/>
            <person name="Salvetti E."/>
            <person name="Wrobel A."/>
            <person name="Rasinkangas P."/>
            <person name="Parkhill J."/>
            <person name="Rea M.C."/>
            <person name="O'Sullivan O."/>
            <person name="Ritari J."/>
            <person name="Douillard F.P."/>
            <person name="Paul Ross R."/>
            <person name="Yang R."/>
            <person name="Briner A.E."/>
            <person name="Felis G.E."/>
            <person name="de Vos W.M."/>
            <person name="Barrangou R."/>
            <person name="Klaenhammer T.R."/>
            <person name="Caufield P.W."/>
            <person name="Cui Y."/>
            <person name="Zhang H."/>
            <person name="O'Toole P.W."/>
        </authorList>
    </citation>
    <scope>NUCLEOTIDE SEQUENCE [LARGE SCALE GENOMIC DNA]</scope>
    <source>
        <strain evidence="1 2">DSM 15833</strain>
    </source>
</reference>
<comment type="caution">
    <text evidence="1">The sequence shown here is derived from an EMBL/GenBank/DDBJ whole genome shotgun (WGS) entry which is preliminary data.</text>
</comment>